<evidence type="ECO:0000313" key="1">
    <source>
        <dbReference type="EMBL" id="MED6244655.1"/>
    </source>
</evidence>
<accession>A0ABU7B3G7</accession>
<proteinExistence type="predicted"/>
<keyword evidence="2" id="KW-1185">Reference proteome</keyword>
<dbReference type="EMBL" id="JAHUTI010039757">
    <property type="protein sequence ID" value="MED6244655.1"/>
    <property type="molecule type" value="Genomic_DNA"/>
</dbReference>
<comment type="caution">
    <text evidence="1">The sequence shown here is derived from an EMBL/GenBank/DDBJ whole genome shotgun (WGS) entry which is preliminary data.</text>
</comment>
<gene>
    <name evidence="1" type="ORF">ATANTOWER_019896</name>
</gene>
<protein>
    <submittedName>
        <fullName evidence="1">Uncharacterized protein</fullName>
    </submittedName>
</protein>
<reference evidence="1 2" key="1">
    <citation type="submission" date="2021-07" db="EMBL/GenBank/DDBJ databases">
        <authorList>
            <person name="Palmer J.M."/>
        </authorList>
    </citation>
    <scope>NUCLEOTIDE SEQUENCE [LARGE SCALE GENOMIC DNA]</scope>
    <source>
        <strain evidence="1 2">AT_MEX2019</strain>
        <tissue evidence="1">Muscle</tissue>
    </source>
</reference>
<name>A0ABU7B3G7_9TELE</name>
<evidence type="ECO:0000313" key="2">
    <source>
        <dbReference type="Proteomes" id="UP001345963"/>
    </source>
</evidence>
<sequence length="132" mass="15216">MLLRPGRSEQMHVVHVALAVSLFWTAWKESKFNENWMSDQTFSAWLKPVQGNVYEAQEMFQTRHDGNQDSGVTHAQRETQSVKIKFTTNSRYFPVLFHSRLCNASTTISDIDSDSSTTFPDSVRRNELDVQT</sequence>
<dbReference type="Proteomes" id="UP001345963">
    <property type="component" value="Unassembled WGS sequence"/>
</dbReference>
<organism evidence="1 2">
    <name type="scientific">Ataeniobius toweri</name>
    <dbReference type="NCBI Taxonomy" id="208326"/>
    <lineage>
        <taxon>Eukaryota</taxon>
        <taxon>Metazoa</taxon>
        <taxon>Chordata</taxon>
        <taxon>Craniata</taxon>
        <taxon>Vertebrata</taxon>
        <taxon>Euteleostomi</taxon>
        <taxon>Actinopterygii</taxon>
        <taxon>Neopterygii</taxon>
        <taxon>Teleostei</taxon>
        <taxon>Neoteleostei</taxon>
        <taxon>Acanthomorphata</taxon>
        <taxon>Ovalentaria</taxon>
        <taxon>Atherinomorphae</taxon>
        <taxon>Cyprinodontiformes</taxon>
        <taxon>Goodeidae</taxon>
        <taxon>Ataeniobius</taxon>
    </lineage>
</organism>